<evidence type="ECO:0000313" key="1">
    <source>
        <dbReference type="EMBL" id="ARW63470.1"/>
    </source>
</evidence>
<keyword evidence="1" id="KW-0150">Chloroplast</keyword>
<reference evidence="1" key="1">
    <citation type="journal article" date="2017" name="J. Phycol.">
        <title>Analysis of chloroplast genomes and a supermatrix inform reclassification of the Rhodomelaceae (Rhodophyta).</title>
        <authorList>
            <person name="Diaz-Tapia P."/>
            <person name="Maggs C.A."/>
            <person name="West J.A."/>
            <person name="Verbruggen H."/>
        </authorList>
    </citation>
    <scope>NUCLEOTIDE SEQUENCE</scope>
    <source>
        <strain evidence="1">PD550</strain>
    </source>
</reference>
<dbReference type="InterPro" id="IPR002800">
    <property type="entry name" value="Rv2949c-like"/>
</dbReference>
<geneLocation type="chloroplast" evidence="1"/>
<accession>A0A1Z1MBW6</accession>
<dbReference type="AlphaFoldDB" id="A0A1Z1MBW6"/>
<dbReference type="SUPFAM" id="SSF64288">
    <property type="entry name" value="Chorismate lyase-like"/>
    <property type="match status" value="1"/>
</dbReference>
<dbReference type="EMBL" id="MF101428">
    <property type="protein sequence ID" value="ARW63470.1"/>
    <property type="molecule type" value="Genomic_DNA"/>
</dbReference>
<dbReference type="GeneID" id="33356849"/>
<dbReference type="RefSeq" id="YP_009394908.1">
    <property type="nucleotide sequence ID" value="NC_035275.1"/>
</dbReference>
<proteinExistence type="predicted"/>
<sequence length="173" mass="20818">MQFHINKFIFISTIQFHNSKTYTHLNKKVKAIVLNKGSHTRLIQYLNNQKTNIEILQKKEKKLVKNIRQIRYVWLETSVYTKITFARSLWTIVNNKKPIKELKITIPIGHLLIKNKADINKTMYEIYFCYCKDLEKKLRLRGEIWGRKYMISQKNNISILIQEFFSPSIMFFN</sequence>
<organism evidence="1">
    <name type="scientific">Polysiphonia urceolata</name>
    <name type="common">Red alga</name>
    <name type="synonym">Conferva urceolata</name>
    <dbReference type="NCBI Taxonomy" id="173545"/>
    <lineage>
        <taxon>Eukaryota</taxon>
        <taxon>Rhodophyta</taxon>
        <taxon>Florideophyceae</taxon>
        <taxon>Rhodymeniophycidae</taxon>
        <taxon>Ceramiales</taxon>
        <taxon>Rhodomelaceae</taxon>
        <taxon>Polysiphonioideae</taxon>
        <taxon>Polysiphonia</taxon>
    </lineage>
</organism>
<gene>
    <name evidence="1" type="primary">ycf21</name>
</gene>
<name>A0A1Z1MBW6_POLUR</name>
<keyword evidence="1" id="KW-0934">Plastid</keyword>
<dbReference type="InterPro" id="IPR028978">
    <property type="entry name" value="Chorismate_lyase_/UTRA_dom_sf"/>
</dbReference>
<dbReference type="Gene3D" id="3.40.1410.10">
    <property type="entry name" value="Chorismate lyase-like"/>
    <property type="match status" value="1"/>
</dbReference>
<dbReference type="Pfam" id="PF01947">
    <property type="entry name" value="Rv2949c-like"/>
    <property type="match status" value="1"/>
</dbReference>
<protein>
    <submittedName>
        <fullName evidence="1">Uncharacterized protein</fullName>
    </submittedName>
</protein>